<dbReference type="EMBL" id="CAJNIZ010034603">
    <property type="protein sequence ID" value="CAE7553996.1"/>
    <property type="molecule type" value="Genomic_DNA"/>
</dbReference>
<feature type="non-terminal residue" evidence="1">
    <location>
        <position position="1"/>
    </location>
</feature>
<reference evidence="1" key="1">
    <citation type="submission" date="2021-02" db="EMBL/GenBank/DDBJ databases">
        <authorList>
            <person name="Dougan E. K."/>
            <person name="Rhodes N."/>
            <person name="Thang M."/>
            <person name="Chan C."/>
        </authorList>
    </citation>
    <scope>NUCLEOTIDE SEQUENCE</scope>
</reference>
<protein>
    <submittedName>
        <fullName evidence="1">Uncharacterized protein</fullName>
    </submittedName>
</protein>
<proteinExistence type="predicted"/>
<comment type="caution">
    <text evidence="1">The sequence shown here is derived from an EMBL/GenBank/DDBJ whole genome shotgun (WGS) entry which is preliminary data.</text>
</comment>
<evidence type="ECO:0000313" key="2">
    <source>
        <dbReference type="Proteomes" id="UP000649617"/>
    </source>
</evidence>
<dbReference type="Proteomes" id="UP000649617">
    <property type="component" value="Unassembled WGS sequence"/>
</dbReference>
<gene>
    <name evidence="1" type="ORF">SPIL2461_LOCUS14731</name>
</gene>
<sequence>NLVGWKAVAISSMGLLVAASRDSMEEKYRLAVSFGWLAPLLVSLFQYRCTALGVPFFLACLHAICAREEGTYEAVRTRFVNFLNLVDSFRSVDGLVRITIGATLNTMMTGLVHWHVASEAGFHALEPVANRNTQGRIVLLVHFTAKLCVFTLAYDKENLHFLVPVSCVWFYVLL</sequence>
<feature type="non-terminal residue" evidence="1">
    <location>
        <position position="174"/>
    </location>
</feature>
<dbReference type="AlphaFoldDB" id="A0A812U6B0"/>
<organism evidence="1 2">
    <name type="scientific">Symbiodinium pilosum</name>
    <name type="common">Dinoflagellate</name>
    <dbReference type="NCBI Taxonomy" id="2952"/>
    <lineage>
        <taxon>Eukaryota</taxon>
        <taxon>Sar</taxon>
        <taxon>Alveolata</taxon>
        <taxon>Dinophyceae</taxon>
        <taxon>Suessiales</taxon>
        <taxon>Symbiodiniaceae</taxon>
        <taxon>Symbiodinium</taxon>
    </lineage>
</organism>
<keyword evidence="2" id="KW-1185">Reference proteome</keyword>
<evidence type="ECO:0000313" key="1">
    <source>
        <dbReference type="EMBL" id="CAE7553996.1"/>
    </source>
</evidence>
<accession>A0A812U6B0</accession>
<name>A0A812U6B0_SYMPI</name>